<dbReference type="PANTHER" id="PTHR33823">
    <property type="entry name" value="RNA POLYMERASE-BINDING TRANSCRIPTION FACTOR DKSA-RELATED"/>
    <property type="match status" value="1"/>
</dbReference>
<dbReference type="PROSITE" id="PS01102">
    <property type="entry name" value="ZF_DKSA_1"/>
    <property type="match status" value="1"/>
</dbReference>
<evidence type="ECO:0000259" key="6">
    <source>
        <dbReference type="Pfam" id="PF01258"/>
    </source>
</evidence>
<dbReference type="InterPro" id="IPR037187">
    <property type="entry name" value="DnaK_N"/>
</dbReference>
<evidence type="ECO:0000313" key="8">
    <source>
        <dbReference type="Proteomes" id="UP000289954"/>
    </source>
</evidence>
<evidence type="ECO:0000256" key="4">
    <source>
        <dbReference type="PROSITE-ProRule" id="PRU00510"/>
    </source>
</evidence>
<comment type="caution">
    <text evidence="7">The sequence shown here is derived from an EMBL/GenBank/DDBJ whole genome shotgun (WGS) entry which is preliminary data.</text>
</comment>
<proteinExistence type="predicted"/>
<reference evidence="7 8" key="1">
    <citation type="submission" date="2019-01" db="EMBL/GenBank/DDBJ databases">
        <title>Draft genome sequence of Cellulomonas takizawaensis strain TKZ-21.</title>
        <authorList>
            <person name="Yamamura H."/>
            <person name="Hayashi T."/>
            <person name="Hamada M."/>
            <person name="Serisawa Y."/>
            <person name="Matsuyama K."/>
            <person name="Nakagawa Y."/>
            <person name="Otoguro M."/>
            <person name="Yanagida F."/>
            <person name="Hayakawa M."/>
        </authorList>
    </citation>
    <scope>NUCLEOTIDE SEQUENCE [LARGE SCALE GENOMIC DNA]</scope>
    <source>
        <strain evidence="7 8">NBRC12680</strain>
    </source>
</reference>
<evidence type="ECO:0000256" key="1">
    <source>
        <dbReference type="ARBA" id="ARBA00022723"/>
    </source>
</evidence>
<protein>
    <recommendedName>
        <fullName evidence="6">Zinc finger DksA/TraR C4-type domain-containing protein</fullName>
    </recommendedName>
</protein>
<evidence type="ECO:0000313" key="7">
    <source>
        <dbReference type="EMBL" id="GCE76758.1"/>
    </source>
</evidence>
<dbReference type="PANTHER" id="PTHR33823:SF2">
    <property type="entry name" value="RNA POLYMERASE-BINDING TRANSCRIPTION FACTOR DKSA"/>
    <property type="match status" value="1"/>
</dbReference>
<evidence type="ECO:0000256" key="2">
    <source>
        <dbReference type="ARBA" id="ARBA00022771"/>
    </source>
</evidence>
<dbReference type="SUPFAM" id="SSF109635">
    <property type="entry name" value="DnaK suppressor protein DksA, alpha-hairpin domain"/>
    <property type="match status" value="1"/>
</dbReference>
<dbReference type="SUPFAM" id="SSF57716">
    <property type="entry name" value="Glucocorticoid receptor-like (DNA-binding domain)"/>
    <property type="match status" value="1"/>
</dbReference>
<keyword evidence="3" id="KW-0862">Zinc</keyword>
<organism evidence="7 8">
    <name type="scientific">Cellulomonas biazotea</name>
    <dbReference type="NCBI Taxonomy" id="1709"/>
    <lineage>
        <taxon>Bacteria</taxon>
        <taxon>Bacillati</taxon>
        <taxon>Actinomycetota</taxon>
        <taxon>Actinomycetes</taxon>
        <taxon>Micrococcales</taxon>
        <taxon>Cellulomonadaceae</taxon>
        <taxon>Cellulomonas</taxon>
    </lineage>
</organism>
<dbReference type="EMBL" id="BIMR01000128">
    <property type="protein sequence ID" value="GCE76758.1"/>
    <property type="molecule type" value="Genomic_DNA"/>
</dbReference>
<keyword evidence="2" id="KW-0863">Zinc-finger</keyword>
<dbReference type="AlphaFoldDB" id="A0A402DRM6"/>
<dbReference type="Pfam" id="PF01258">
    <property type="entry name" value="zf-dskA_traR"/>
    <property type="match status" value="1"/>
</dbReference>
<dbReference type="Gene3D" id="1.20.120.910">
    <property type="entry name" value="DksA, coiled-coil domain"/>
    <property type="match status" value="1"/>
</dbReference>
<gene>
    <name evidence="7" type="ORF">CBZ_18140</name>
</gene>
<keyword evidence="8" id="KW-1185">Reference proteome</keyword>
<dbReference type="InterPro" id="IPR000962">
    <property type="entry name" value="Znf_DskA_TraR"/>
</dbReference>
<evidence type="ECO:0000256" key="5">
    <source>
        <dbReference type="SAM" id="MobiDB-lite"/>
    </source>
</evidence>
<sequence>MTFPRIKSRDFEDRGDLDVAINDALSDVAVTPDTKDLSKLVKQFPVRDGETPWTASEVKEVAEELTADIDRLTSELAAADAELSDLLRNSGDGAGDDQADSGSSALEREQELTLVNNTRDLLAQTQRALGRISTGTFGTCESCGRAIGKARVQAFPRATLCVECKQREERR</sequence>
<feature type="zinc finger region" description="dksA C4-type" evidence="4">
    <location>
        <begin position="140"/>
        <end position="164"/>
    </location>
</feature>
<feature type="region of interest" description="Disordered" evidence="5">
    <location>
        <begin position="87"/>
        <end position="106"/>
    </location>
</feature>
<dbReference type="InterPro" id="IPR020458">
    <property type="entry name" value="Znf_DskA_TraR_CS"/>
</dbReference>
<feature type="domain" description="Zinc finger DksA/TraR C4-type" evidence="6">
    <location>
        <begin position="135"/>
        <end position="170"/>
    </location>
</feature>
<accession>A0A402DRM6</accession>
<keyword evidence="1" id="KW-0479">Metal-binding</keyword>
<dbReference type="GO" id="GO:0008270">
    <property type="term" value="F:zinc ion binding"/>
    <property type="evidence" value="ECO:0007669"/>
    <property type="project" value="UniProtKB-KW"/>
</dbReference>
<dbReference type="PROSITE" id="PS51128">
    <property type="entry name" value="ZF_DKSA_2"/>
    <property type="match status" value="1"/>
</dbReference>
<evidence type="ECO:0000256" key="3">
    <source>
        <dbReference type="ARBA" id="ARBA00022833"/>
    </source>
</evidence>
<name>A0A402DRM6_9CELL</name>
<dbReference type="Proteomes" id="UP000289954">
    <property type="component" value="Unassembled WGS sequence"/>
</dbReference>